<feature type="compositionally biased region" description="Polar residues" evidence="2">
    <location>
        <begin position="818"/>
        <end position="827"/>
    </location>
</feature>
<evidence type="ECO:0000256" key="1">
    <source>
        <dbReference type="SAM" id="Coils"/>
    </source>
</evidence>
<feature type="region of interest" description="Disordered" evidence="2">
    <location>
        <begin position="2464"/>
        <end position="2483"/>
    </location>
</feature>
<dbReference type="InterPro" id="IPR000048">
    <property type="entry name" value="IQ_motif_EF-hand-BS"/>
</dbReference>
<feature type="region of interest" description="Disordered" evidence="2">
    <location>
        <begin position="1795"/>
        <end position="1834"/>
    </location>
</feature>
<reference evidence="4" key="1">
    <citation type="submission" date="2021-01" db="EMBL/GenBank/DDBJ databases">
        <authorList>
            <person name="Li R."/>
            <person name="Bekaert M."/>
        </authorList>
    </citation>
    <scope>NUCLEOTIDE SEQUENCE</scope>
    <source>
        <strain evidence="4">Farmed</strain>
    </source>
</reference>
<feature type="region of interest" description="Disordered" evidence="2">
    <location>
        <begin position="1713"/>
        <end position="1754"/>
    </location>
</feature>
<feature type="region of interest" description="Disordered" evidence="2">
    <location>
        <begin position="1261"/>
        <end position="1344"/>
    </location>
</feature>
<dbReference type="Pfam" id="PF00612">
    <property type="entry name" value="IQ"/>
    <property type="match status" value="1"/>
</dbReference>
<feature type="region of interest" description="Disordered" evidence="2">
    <location>
        <begin position="2821"/>
        <end position="2843"/>
    </location>
</feature>
<feature type="region of interest" description="Disordered" evidence="2">
    <location>
        <begin position="2522"/>
        <end position="2560"/>
    </location>
</feature>
<feature type="compositionally biased region" description="Basic and acidic residues" evidence="2">
    <location>
        <begin position="1"/>
        <end position="11"/>
    </location>
</feature>
<feature type="compositionally biased region" description="Polar residues" evidence="2">
    <location>
        <begin position="1933"/>
        <end position="1949"/>
    </location>
</feature>
<dbReference type="PROSITE" id="PS50096">
    <property type="entry name" value="IQ"/>
    <property type="match status" value="1"/>
</dbReference>
<feature type="compositionally biased region" description="Low complexity" evidence="2">
    <location>
        <begin position="611"/>
        <end position="621"/>
    </location>
</feature>
<feature type="compositionally biased region" description="Polar residues" evidence="2">
    <location>
        <begin position="2228"/>
        <end position="2242"/>
    </location>
</feature>
<feature type="region of interest" description="Disordered" evidence="2">
    <location>
        <begin position="1361"/>
        <end position="1381"/>
    </location>
</feature>
<dbReference type="Gene3D" id="1.20.5.190">
    <property type="match status" value="1"/>
</dbReference>
<feature type="compositionally biased region" description="Basic and acidic residues" evidence="2">
    <location>
        <begin position="807"/>
        <end position="817"/>
    </location>
</feature>
<feature type="compositionally biased region" description="Basic and acidic residues" evidence="2">
    <location>
        <begin position="1809"/>
        <end position="1819"/>
    </location>
</feature>
<dbReference type="InterPro" id="IPR025486">
    <property type="entry name" value="DUF4378"/>
</dbReference>
<feature type="region of interest" description="Disordered" evidence="2">
    <location>
        <begin position="1507"/>
        <end position="1595"/>
    </location>
</feature>
<feature type="coiled-coil region" evidence="1">
    <location>
        <begin position="1999"/>
        <end position="2059"/>
    </location>
</feature>
<dbReference type="EMBL" id="CAHIKZ030005053">
    <property type="protein sequence ID" value="CAE1318567.1"/>
    <property type="molecule type" value="Genomic_DNA"/>
</dbReference>
<feature type="compositionally biased region" description="Polar residues" evidence="2">
    <location>
        <begin position="2150"/>
        <end position="2177"/>
    </location>
</feature>
<evidence type="ECO:0000313" key="4">
    <source>
        <dbReference type="EMBL" id="CAE1318567.1"/>
    </source>
</evidence>
<evidence type="ECO:0000259" key="3">
    <source>
        <dbReference type="Pfam" id="PF14309"/>
    </source>
</evidence>
<feature type="region of interest" description="Disordered" evidence="2">
    <location>
        <begin position="2667"/>
        <end position="2702"/>
    </location>
</feature>
<comment type="caution">
    <text evidence="4">The sequence shown here is derived from an EMBL/GenBank/DDBJ whole genome shotgun (WGS) entry which is preliminary data.</text>
</comment>
<dbReference type="GO" id="GO:0005813">
    <property type="term" value="C:centrosome"/>
    <property type="evidence" value="ECO:0007669"/>
    <property type="project" value="InterPro"/>
</dbReference>
<feature type="region of interest" description="Disordered" evidence="2">
    <location>
        <begin position="549"/>
        <end position="648"/>
    </location>
</feature>
<dbReference type="Proteomes" id="UP000597762">
    <property type="component" value="Unassembled WGS sequence"/>
</dbReference>
<accession>A0A812EB38</accession>
<feature type="compositionally biased region" description="Polar residues" evidence="2">
    <location>
        <begin position="1293"/>
        <end position="1313"/>
    </location>
</feature>
<feature type="region of interest" description="Disordered" evidence="2">
    <location>
        <begin position="1"/>
        <end position="37"/>
    </location>
</feature>
<feature type="coiled-coil region" evidence="1">
    <location>
        <begin position="1764"/>
        <end position="1791"/>
    </location>
</feature>
<feature type="region of interest" description="Disordered" evidence="2">
    <location>
        <begin position="2143"/>
        <end position="2261"/>
    </location>
</feature>
<feature type="compositionally biased region" description="Polar residues" evidence="2">
    <location>
        <begin position="2106"/>
        <end position="2119"/>
    </location>
</feature>
<evidence type="ECO:0000256" key="2">
    <source>
        <dbReference type="SAM" id="MobiDB-lite"/>
    </source>
</evidence>
<dbReference type="Pfam" id="PF14309">
    <property type="entry name" value="DUF4378"/>
    <property type="match status" value="1"/>
</dbReference>
<feature type="region of interest" description="Disordered" evidence="2">
    <location>
        <begin position="807"/>
        <end position="827"/>
    </location>
</feature>
<feature type="compositionally biased region" description="Basic and acidic residues" evidence="2">
    <location>
        <begin position="595"/>
        <end position="607"/>
    </location>
</feature>
<feature type="compositionally biased region" description="Basic and acidic residues" evidence="2">
    <location>
        <begin position="2317"/>
        <end position="2333"/>
    </location>
</feature>
<protein>
    <submittedName>
        <fullName evidence="4">CEP350</fullName>
    </submittedName>
</protein>
<dbReference type="GO" id="GO:0034453">
    <property type="term" value="P:microtubule anchoring"/>
    <property type="evidence" value="ECO:0007669"/>
    <property type="project" value="InterPro"/>
</dbReference>
<feature type="compositionally biased region" description="Polar residues" evidence="2">
    <location>
        <begin position="2192"/>
        <end position="2204"/>
    </location>
</feature>
<dbReference type="CDD" id="cd23767">
    <property type="entry name" value="IQCD"/>
    <property type="match status" value="1"/>
</dbReference>
<evidence type="ECO:0000313" key="5">
    <source>
        <dbReference type="Proteomes" id="UP000597762"/>
    </source>
</evidence>
<feature type="compositionally biased region" description="Polar residues" evidence="2">
    <location>
        <begin position="859"/>
        <end position="878"/>
    </location>
</feature>
<feature type="region of interest" description="Disordered" evidence="2">
    <location>
        <begin position="2311"/>
        <end position="2418"/>
    </location>
</feature>
<feature type="compositionally biased region" description="Acidic residues" evidence="2">
    <location>
        <begin position="1585"/>
        <end position="1595"/>
    </location>
</feature>
<dbReference type="GO" id="GO:0008017">
    <property type="term" value="F:microtubule binding"/>
    <property type="evidence" value="ECO:0007669"/>
    <property type="project" value="InterPro"/>
</dbReference>
<keyword evidence="1" id="KW-0175">Coiled coil</keyword>
<keyword evidence="5" id="KW-1185">Reference proteome</keyword>
<dbReference type="InterPro" id="IPR028750">
    <property type="entry name" value="CEP350/CC187"/>
</dbReference>
<feature type="compositionally biased region" description="Low complexity" evidence="2">
    <location>
        <begin position="1508"/>
        <end position="1519"/>
    </location>
</feature>
<feature type="compositionally biased region" description="Polar residues" evidence="2">
    <location>
        <begin position="2351"/>
        <end position="2360"/>
    </location>
</feature>
<feature type="compositionally biased region" description="Low complexity" evidence="2">
    <location>
        <begin position="2821"/>
        <end position="2833"/>
    </location>
</feature>
<feature type="region of interest" description="Disordered" evidence="2">
    <location>
        <begin position="1904"/>
        <end position="1996"/>
    </location>
</feature>
<dbReference type="OrthoDB" id="6122600at2759"/>
<feature type="compositionally biased region" description="Polar residues" evidence="2">
    <location>
        <begin position="1321"/>
        <end position="1344"/>
    </location>
</feature>
<dbReference type="SMART" id="SM00015">
    <property type="entry name" value="IQ"/>
    <property type="match status" value="1"/>
</dbReference>
<proteinExistence type="predicted"/>
<feature type="region of interest" description="Disordered" evidence="2">
    <location>
        <begin position="859"/>
        <end position="884"/>
    </location>
</feature>
<name>A0A812EB38_ACAPH</name>
<gene>
    <name evidence="4" type="ORF">SPHA_69032</name>
</gene>
<feature type="compositionally biased region" description="Polar residues" evidence="2">
    <location>
        <begin position="2394"/>
        <end position="2418"/>
    </location>
</feature>
<feature type="region of interest" description="Disordered" evidence="2">
    <location>
        <begin position="2061"/>
        <end position="2127"/>
    </location>
</feature>
<feature type="compositionally biased region" description="Basic residues" evidence="2">
    <location>
        <begin position="1544"/>
        <end position="1555"/>
    </location>
</feature>
<feature type="compositionally biased region" description="Basic and acidic residues" evidence="2">
    <location>
        <begin position="1722"/>
        <end position="1732"/>
    </location>
</feature>
<dbReference type="PANTHER" id="PTHR13958:SF3">
    <property type="entry name" value="CAP-GLY DOMAIN-CONTAINING PROTEIN-RELATED"/>
    <property type="match status" value="1"/>
</dbReference>
<feature type="compositionally biased region" description="Low complexity" evidence="2">
    <location>
        <begin position="1964"/>
        <end position="1973"/>
    </location>
</feature>
<feature type="domain" description="DUF4378" evidence="3">
    <location>
        <begin position="2786"/>
        <end position="2954"/>
    </location>
</feature>
<sequence>MDLSKLPDYRRHLSNQDADRREKVSNTRSKSYHHVHHPHVRHKVLTSMSEPIITDYTQGQLVNNNHQTQYVNGASVNAPKQNPSLSLSLFSLSSLSPLSLFHFPSLSLSFPLSLFHSPSLFLPLFPLSPLSSFLSFPLFSSLFPSLSLPPLLSLSSPSFLLSSPSPLLSLPPSFLFSLFPPLFSSLSSPLFSSLSSPLSSLSSPLFSLLSLPPLFFSLFPLFSLPPSFSLFPLFSLSSPLFPLFPPFLFSLFPPLFSSLFPSFFPSPPLFLSSPFSLSLSPPVNLSICISNCLDRTFVKSGSSLFATRKVGPLYRKYCDTDNCGFVYGSKNIEFGNSKKVTHSESSFSEIWQDGVKQLGIQKPNPEMASRPEIRVLNESYVTSALVADDLPSSSKSLFGTKSNGMEKVGQVSAALPPAGSSTVAASWKNYHMGIANPATEHNGNRFVENYATSNHKNDFDNENSHPETGTREISMKLNMALKKYDGLDKLREKIKRQQLASKDSLGLWPHHVENTDSYGNNANSSPAMMEEEPHTPVRKVSYHCGQHIADEENERRVKVRKISTSVPSPSYKGFTDLKGKPRNKSSNATSKLKPKLKETNMESKINDKILTSSSSTTTTTSDKCDSKTNVSEPVNDKNKSRRKDLITPSSWREGQEIIRRVLGPPPKIPAAKPKSFVDNPEEINLEESKLTVGARQMLKDLQLNKNLEANNATSLVEEIDKIPPEPKLDSKPMVKLFPHAVKRKPTKVTEPDKQAKVRHYNSEEVRKFIAKKKDERLRKAKEDKMAMVNQCMKRQEMLQEVYRKQREATAAQRRDGSSSRCKSVNDCTKSDFKDRPAFDVDLSGGGSSDLHLSFSDASSTLTTNSHDSSTHQITSHAESSPAVLPMKSSSFNGSVPVTRTYPRPMSQILEQNFSSWKTNHPTVAVSSIDLLSSVPKSDPASYLGQIELSNRRRIMDIHSSAATLTNKLREIYRQTSVSDSMPQTEECYSPSVDILSGTGPTYVGTPLDNDLPGVQSLRLKAQEIYEKKEQDAATRIQAVYRGYTVRKNLKWQYLTGLPDIEDQATSGFQTNSYQEKSDNTSFVDCGLAVNSPDFGKTPKFKSLIHQYLTDQQRDSQNHASFTNDIKEHKYQPRSSTLYPKCPWKDTTSDQFSIVNIFTSKYKDLIKTDSDHSSDAVEKHIAKLHSPAVSPISSNGSNKTLAPQLSVNLPKHNYTGLSSNVGKPVKADICLEAKENVVGIQSEKKDEALSDAEVLAHVPSETVSSHFDATRSKSSRKSGNQRGMSARKKLNLFKASSKSVNVDSHTDTSLQSFSEDSEIDNRSTSEAPLQSQSTLGDSTDSDVSSLLNDQTKTCANHSYSRLSSYSHHRGKDTAGPNMASKRYAPSTLPMRLRAELYNFEQTVETVSLAQQETFSLGQIFQNQQQKQDQELHYWDRLKHAVNLLDGKTSGPTSQMPEHSEALMSGDQSFSLKSITAHEEKNTLAKHQAESLSTQTHAAKVIPSTMENLSNSDISESSYSHSHAKHLNSAAGKYSPTSTSQTESKRRSHRKNLHHSSHHESQHSDESSSSNSRCSVKTASDVRVGEEMSDSITEDISDGSIIEASSVSMSASKQSWHSSKQRISKEAWKVQLEEEKHRAQKEDAIWQSKLKEVQEKLNSLQHPLIKKELDEVLPELVKRKLVVLEEVPRMMAELQELTDKQEALRKEHYKKVKSLLKSQANSESRNRDSSKSDSEIYGPSKRTKGRGSSLEHGSMSDMYVSKQKCLAEKKLEIQALEKRLQHEEKYLHKLKKETLKKCNEPHANSSSIKGSIKEDLSEHRDRHNSRRCLDNYSHSSDHSISEALNATTTSLPASLTTGLSKGHYLVSGGKSSISEDIQEQFSRASNHSKSQKQYACVNETSIAEDINSQTRKDNSSYSKKIKPSASESGDDTATNDEYSRSFETSISSSYRASPVRQLPRPLVGARNGSLSFKSSRSSRCRLRGSESDTEDSFQSETLSDASDIEVRIRALSEDLRKKKIEADRLRHEKKAKYREKLEAQEESLIKQIEAYDNYIKQIKEELQKEHDTSSKKGVKPQIKQPKVSESRKFKQRSTPDISPAQMSKRDSTGSSADETLPTSPLSPVKHEFQPEISICSGTLSPRFPAANKSDISKQSSPPLASHLVQQSSPNEVPHTSTTDIKTKSIPEEFDEKTISSPRSVSISGLSKMTKEAPSSAKEVLNSAKVDSLANLASRTSSQPNTETTKLSKEYENQVDSGHLPTDKSVHLGTLLSEISESISEKIESMASSSALSKTSNNDKTILKLNLNEENSYQLANAESETKQSEDSVKAKDKLGDSTSFSEQYSEDFEVDKTVSSQPSQSFDELEDDDKSKDEEMSQYSLDKTISEVEQEDEISEQFSVHSDTSARTSPSKSLILSNSPRGIPDGQFDISATSLHASPVSLTPEQNVSKESTDRLIDSELQENMEGLSSVSIEPQPLVDSGDGVLNSTSKQIENVVDEILNKFVSESVSTICKIAAGKKEKMSNVKKAAPAVLPKPKRKTSPDQSQSVTLPVTVAEENDNEKYESATILTSEVLTESKPLTEPEKTKDDKYKRIKQQLTNELMESLLAESIKKVLDVRQRKIDNTKPVSLVKSPQEIIIDEKKITTRKSSSFEVPAFSLDDDPFLWSLSPDSESSDDFPQADSDEFDKNIPRPHSPLPNEPKPLLLSDDVAENIWSDLVPYKPPPPYPGHDADPNLELQKLSKEFYAVPQKREKINQLVSSAVEAFWQDRLNGCSLNDTTMPDCFLTVSDDLVSEMDQASCRSYKKMLFDLTKEIIEEVYQGDDSQGNDGNNNNHHPAKNYSSHPMAKLVHRKCHPVINKYYRQSRTPPSSPEELQKVVKDAVAGLLQVDNSDTGLGCRLGRMQEFDKWKTSKKDHVDRILIQELQEEESQWVDYDADVHELKVQLVNTIFDSLITKTVETFKNIYNKRNQRRQQLQQTV</sequence>
<dbReference type="PANTHER" id="PTHR13958">
    <property type="entry name" value="CENTROSOME-ASSOCIATED PROTEIN 350"/>
    <property type="match status" value="1"/>
</dbReference>
<organism evidence="4 5">
    <name type="scientific">Acanthosepion pharaonis</name>
    <name type="common">Pharaoh cuttlefish</name>
    <name type="synonym">Sepia pharaonis</name>
    <dbReference type="NCBI Taxonomy" id="158019"/>
    <lineage>
        <taxon>Eukaryota</taxon>
        <taxon>Metazoa</taxon>
        <taxon>Spiralia</taxon>
        <taxon>Lophotrochozoa</taxon>
        <taxon>Mollusca</taxon>
        <taxon>Cephalopoda</taxon>
        <taxon>Coleoidea</taxon>
        <taxon>Decapodiformes</taxon>
        <taxon>Sepiida</taxon>
        <taxon>Sepiina</taxon>
        <taxon>Sepiidae</taxon>
        <taxon>Acanthosepion</taxon>
    </lineage>
</organism>